<evidence type="ECO:0000313" key="7">
    <source>
        <dbReference type="Proteomes" id="UP000041254"/>
    </source>
</evidence>
<feature type="active site" evidence="4">
    <location>
        <position position="85"/>
    </location>
</feature>
<dbReference type="NCBIfam" id="TIGR00675">
    <property type="entry name" value="dcm"/>
    <property type="match status" value="1"/>
</dbReference>
<keyword evidence="3 4" id="KW-0949">S-adenosyl-L-methionine</keyword>
<reference evidence="6 7" key="1">
    <citation type="submission" date="2014-11" db="EMBL/GenBank/DDBJ databases">
        <authorList>
            <person name="Zhu J."/>
            <person name="Qi W."/>
            <person name="Song R."/>
        </authorList>
    </citation>
    <scope>NUCLEOTIDE SEQUENCE [LARGE SCALE GENOMIC DNA]</scope>
</reference>
<sequence>MSEDGSLLRVFELFSGIGGLHLAIKDAAQRVGIPFRLVKAFDVNTIANQVYLHNFGMQPQQGLIEPLSASEFDGRADVWLMSPPCQPYTRGGKQLDAEDTRAAGLLHLCDIIKELAHPPRLLFLENVRCFEKSQSHKRLMDALHSQHYAIEQFIVTPSQLGIPNTRVRYYCIAIRSRDLTPEASPGVESMAFEMPAVDGREIPADMGRVGDYVERKGRHLADLLIDRNVFTKNETFLFDVACEDTRATTTFTKGYGRNEGRAGPILLCDRQGRPLPSYPPAQQTIQVNGPSVDSPEDCRIDGTLVSMETYRHVIDTHVLDTRRFRCVCVSCDDEAAECVRYRYFSPREMLRVHGFPEKFAFPACVTTRQQYGLIGNSISIPVVAHLLQYALHKCMLLMDGEGRAGS</sequence>
<dbReference type="GO" id="GO:0005634">
    <property type="term" value="C:nucleus"/>
    <property type="evidence" value="ECO:0007669"/>
    <property type="project" value="TreeGrafter"/>
</dbReference>
<evidence type="ECO:0008006" key="8">
    <source>
        <dbReference type="Google" id="ProtNLM"/>
    </source>
</evidence>
<evidence type="ECO:0000256" key="3">
    <source>
        <dbReference type="ARBA" id="ARBA00022691"/>
    </source>
</evidence>
<evidence type="ECO:0000256" key="5">
    <source>
        <dbReference type="RuleBase" id="RU000416"/>
    </source>
</evidence>
<dbReference type="InParanoid" id="A0A0G4H2G5"/>
<dbReference type="InterPro" id="IPR029063">
    <property type="entry name" value="SAM-dependent_MTases_sf"/>
</dbReference>
<evidence type="ECO:0000256" key="1">
    <source>
        <dbReference type="ARBA" id="ARBA00022603"/>
    </source>
</evidence>
<dbReference type="STRING" id="1169540.A0A0G4H2G5"/>
<name>A0A0G4H2G5_VITBC</name>
<dbReference type="Proteomes" id="UP000041254">
    <property type="component" value="Unassembled WGS sequence"/>
</dbReference>
<gene>
    <name evidence="6" type="ORF">Vbra_19408</name>
</gene>
<dbReference type="OMA" id="HYAFKYA"/>
<evidence type="ECO:0000256" key="2">
    <source>
        <dbReference type="ARBA" id="ARBA00022679"/>
    </source>
</evidence>
<dbReference type="SUPFAM" id="SSF53335">
    <property type="entry name" value="S-adenosyl-L-methionine-dependent methyltransferases"/>
    <property type="match status" value="1"/>
</dbReference>
<dbReference type="Gene3D" id="3.40.50.150">
    <property type="entry name" value="Vaccinia Virus protein VP39"/>
    <property type="match status" value="1"/>
</dbReference>
<dbReference type="GO" id="GO:0008168">
    <property type="term" value="F:methyltransferase activity"/>
    <property type="evidence" value="ECO:0007669"/>
    <property type="project" value="UniProtKB-KW"/>
</dbReference>
<dbReference type="InterPro" id="IPR001525">
    <property type="entry name" value="C5_MeTfrase"/>
</dbReference>
<protein>
    <recommendedName>
        <fullName evidence="8">DNA (cytosine-5-)-methyltransferase</fullName>
    </recommendedName>
</protein>
<dbReference type="PANTHER" id="PTHR46098:SF1">
    <property type="entry name" value="TRNA (CYTOSINE(38)-C(5))-METHYLTRANSFERASE"/>
    <property type="match status" value="1"/>
</dbReference>
<dbReference type="PhylomeDB" id="A0A0G4H2G5"/>
<dbReference type="PRINTS" id="PR00105">
    <property type="entry name" value="C5METTRFRASE"/>
</dbReference>
<keyword evidence="2 4" id="KW-0808">Transferase</keyword>
<dbReference type="Pfam" id="PF00145">
    <property type="entry name" value="DNA_methylase"/>
    <property type="match status" value="1"/>
</dbReference>
<evidence type="ECO:0000313" key="6">
    <source>
        <dbReference type="EMBL" id="CEM37813.1"/>
    </source>
</evidence>
<proteinExistence type="inferred from homology"/>
<dbReference type="AlphaFoldDB" id="A0A0G4H2G5"/>
<dbReference type="PANTHER" id="PTHR46098">
    <property type="entry name" value="TRNA (CYTOSINE(38)-C(5))-METHYLTRANSFERASE"/>
    <property type="match status" value="1"/>
</dbReference>
<accession>A0A0G4H2G5</accession>
<dbReference type="EMBL" id="CDMY01000954">
    <property type="protein sequence ID" value="CEM37813.1"/>
    <property type="molecule type" value="Genomic_DNA"/>
</dbReference>
<dbReference type="PROSITE" id="PS51679">
    <property type="entry name" value="SAM_MT_C5"/>
    <property type="match status" value="1"/>
</dbReference>
<organism evidence="6 7">
    <name type="scientific">Vitrella brassicaformis (strain CCMP3155)</name>
    <dbReference type="NCBI Taxonomy" id="1169540"/>
    <lineage>
        <taxon>Eukaryota</taxon>
        <taxon>Sar</taxon>
        <taxon>Alveolata</taxon>
        <taxon>Colpodellida</taxon>
        <taxon>Vitrellaceae</taxon>
        <taxon>Vitrella</taxon>
    </lineage>
</organism>
<evidence type="ECO:0000256" key="4">
    <source>
        <dbReference type="PROSITE-ProRule" id="PRU01016"/>
    </source>
</evidence>
<dbReference type="InterPro" id="IPR050750">
    <property type="entry name" value="C5-MTase"/>
</dbReference>
<dbReference type="GO" id="GO:0032259">
    <property type="term" value="P:methylation"/>
    <property type="evidence" value="ECO:0007669"/>
    <property type="project" value="UniProtKB-KW"/>
</dbReference>
<dbReference type="OrthoDB" id="414133at2759"/>
<comment type="similarity">
    <text evidence="4 5">Belongs to the class I-like SAM-binding methyltransferase superfamily. C5-methyltransferase family.</text>
</comment>
<dbReference type="VEuPathDB" id="CryptoDB:Vbra_19408"/>
<keyword evidence="7" id="KW-1185">Reference proteome</keyword>
<keyword evidence="1 4" id="KW-0489">Methyltransferase</keyword>
<dbReference type="Gene3D" id="3.90.120.10">
    <property type="entry name" value="DNA Methylase, subunit A, domain 2"/>
    <property type="match status" value="1"/>
</dbReference>